<dbReference type="AlphaFoldDB" id="A0A1H8PBW6"/>
<evidence type="ECO:0000313" key="1">
    <source>
        <dbReference type="EMBL" id="SEO39425.1"/>
    </source>
</evidence>
<gene>
    <name evidence="1" type="ORF">SAMN04487942_2629</name>
</gene>
<organism evidence="1 2">
    <name type="scientific">Flavobacterium sinopsychrotolerans</name>
    <dbReference type="NCBI Taxonomy" id="604089"/>
    <lineage>
        <taxon>Bacteria</taxon>
        <taxon>Pseudomonadati</taxon>
        <taxon>Bacteroidota</taxon>
        <taxon>Flavobacteriia</taxon>
        <taxon>Flavobacteriales</taxon>
        <taxon>Flavobacteriaceae</taxon>
        <taxon>Flavobacterium</taxon>
    </lineage>
</organism>
<dbReference type="EMBL" id="FODN01000006">
    <property type="protein sequence ID" value="SEO39425.1"/>
    <property type="molecule type" value="Genomic_DNA"/>
</dbReference>
<proteinExistence type="predicted"/>
<accession>A0A1H8PBW6</accession>
<sequence>MKTITLGMIAFLFTLNIQAQNKNVKSEVKTTVTTIKDSKGEKKLIKTQEIKEIQNIELKDADSNALNKEMKDTPVQVTAITAVTANGVTNIVDVDRSAYYNLNGQKYQVSLAETGYNMYLPNKEKAAVLRKTSNNNYIYKAKNKTSFGYFDANGNLVLESYDDKTDKVIVETFIMVKE</sequence>
<reference evidence="2" key="1">
    <citation type="submission" date="2016-10" db="EMBL/GenBank/DDBJ databases">
        <authorList>
            <person name="Varghese N."/>
            <person name="Submissions S."/>
        </authorList>
    </citation>
    <scope>NUCLEOTIDE SEQUENCE [LARGE SCALE GENOMIC DNA]</scope>
    <source>
        <strain evidence="2">CGMCC 1.8704</strain>
    </source>
</reference>
<dbReference type="OrthoDB" id="1144137at2"/>
<protein>
    <submittedName>
        <fullName evidence="1">Uncharacterized protein</fullName>
    </submittedName>
</protein>
<name>A0A1H8PBW6_9FLAO</name>
<dbReference type="RefSeq" id="WP_091171994.1">
    <property type="nucleotide sequence ID" value="NZ_CBCSFM010000006.1"/>
</dbReference>
<dbReference type="Proteomes" id="UP000198657">
    <property type="component" value="Unassembled WGS sequence"/>
</dbReference>
<keyword evidence="2" id="KW-1185">Reference proteome</keyword>
<evidence type="ECO:0000313" key="2">
    <source>
        <dbReference type="Proteomes" id="UP000198657"/>
    </source>
</evidence>